<name>A0A4S8LQB5_DENBC</name>
<feature type="non-terminal residue" evidence="2">
    <location>
        <position position="58"/>
    </location>
</feature>
<protein>
    <submittedName>
        <fullName evidence="2">Uncharacterized protein</fullName>
    </submittedName>
</protein>
<feature type="compositionally biased region" description="Basic and acidic residues" evidence="1">
    <location>
        <begin position="1"/>
        <end position="12"/>
    </location>
</feature>
<keyword evidence="3" id="KW-1185">Reference proteome</keyword>
<evidence type="ECO:0000313" key="2">
    <source>
        <dbReference type="EMBL" id="THU91609.1"/>
    </source>
</evidence>
<dbReference type="Proteomes" id="UP000297245">
    <property type="component" value="Unassembled WGS sequence"/>
</dbReference>
<sequence>LKWEPLDADTGRHGAIGGTQDGRDRSWTQSRAAVGRYRRGNGNVFDLIWNRRCCKLRH</sequence>
<reference evidence="2 3" key="1">
    <citation type="journal article" date="2019" name="Nat. Ecol. Evol.">
        <title>Megaphylogeny resolves global patterns of mushroom evolution.</title>
        <authorList>
            <person name="Varga T."/>
            <person name="Krizsan K."/>
            <person name="Foldi C."/>
            <person name="Dima B."/>
            <person name="Sanchez-Garcia M."/>
            <person name="Sanchez-Ramirez S."/>
            <person name="Szollosi G.J."/>
            <person name="Szarkandi J.G."/>
            <person name="Papp V."/>
            <person name="Albert L."/>
            <person name="Andreopoulos W."/>
            <person name="Angelini C."/>
            <person name="Antonin V."/>
            <person name="Barry K.W."/>
            <person name="Bougher N.L."/>
            <person name="Buchanan P."/>
            <person name="Buyck B."/>
            <person name="Bense V."/>
            <person name="Catcheside P."/>
            <person name="Chovatia M."/>
            <person name="Cooper J."/>
            <person name="Damon W."/>
            <person name="Desjardin D."/>
            <person name="Finy P."/>
            <person name="Geml J."/>
            <person name="Haridas S."/>
            <person name="Hughes K."/>
            <person name="Justo A."/>
            <person name="Karasinski D."/>
            <person name="Kautmanova I."/>
            <person name="Kiss B."/>
            <person name="Kocsube S."/>
            <person name="Kotiranta H."/>
            <person name="LaButti K.M."/>
            <person name="Lechner B.E."/>
            <person name="Liimatainen K."/>
            <person name="Lipzen A."/>
            <person name="Lukacs Z."/>
            <person name="Mihaltcheva S."/>
            <person name="Morgado L.N."/>
            <person name="Niskanen T."/>
            <person name="Noordeloos M.E."/>
            <person name="Ohm R.A."/>
            <person name="Ortiz-Santana B."/>
            <person name="Ovrebo C."/>
            <person name="Racz N."/>
            <person name="Riley R."/>
            <person name="Savchenko A."/>
            <person name="Shiryaev A."/>
            <person name="Soop K."/>
            <person name="Spirin V."/>
            <person name="Szebenyi C."/>
            <person name="Tomsovsky M."/>
            <person name="Tulloss R.E."/>
            <person name="Uehling J."/>
            <person name="Grigoriev I.V."/>
            <person name="Vagvolgyi C."/>
            <person name="Papp T."/>
            <person name="Martin F.M."/>
            <person name="Miettinen O."/>
            <person name="Hibbett D.S."/>
            <person name="Nagy L.G."/>
        </authorList>
    </citation>
    <scope>NUCLEOTIDE SEQUENCE [LARGE SCALE GENOMIC DNA]</scope>
    <source>
        <strain evidence="2 3">CBS 962.96</strain>
    </source>
</reference>
<evidence type="ECO:0000313" key="3">
    <source>
        <dbReference type="Proteomes" id="UP000297245"/>
    </source>
</evidence>
<dbReference type="AlphaFoldDB" id="A0A4S8LQB5"/>
<accession>A0A4S8LQB5</accession>
<organism evidence="2 3">
    <name type="scientific">Dendrothele bispora (strain CBS 962.96)</name>
    <dbReference type="NCBI Taxonomy" id="1314807"/>
    <lineage>
        <taxon>Eukaryota</taxon>
        <taxon>Fungi</taxon>
        <taxon>Dikarya</taxon>
        <taxon>Basidiomycota</taxon>
        <taxon>Agaricomycotina</taxon>
        <taxon>Agaricomycetes</taxon>
        <taxon>Agaricomycetidae</taxon>
        <taxon>Agaricales</taxon>
        <taxon>Agaricales incertae sedis</taxon>
        <taxon>Dendrothele</taxon>
    </lineage>
</organism>
<proteinExistence type="predicted"/>
<dbReference type="EMBL" id="ML179302">
    <property type="protein sequence ID" value="THU91609.1"/>
    <property type="molecule type" value="Genomic_DNA"/>
</dbReference>
<gene>
    <name evidence="2" type="ORF">K435DRAFT_780644</name>
</gene>
<evidence type="ECO:0000256" key="1">
    <source>
        <dbReference type="SAM" id="MobiDB-lite"/>
    </source>
</evidence>
<feature type="region of interest" description="Disordered" evidence="1">
    <location>
        <begin position="1"/>
        <end position="28"/>
    </location>
</feature>
<feature type="non-terminal residue" evidence="2">
    <location>
        <position position="1"/>
    </location>
</feature>